<dbReference type="OrthoDB" id="1550403at2"/>
<dbReference type="GO" id="GO:0006629">
    <property type="term" value="P:lipid metabolic process"/>
    <property type="evidence" value="ECO:0007669"/>
    <property type="project" value="InterPro"/>
</dbReference>
<sequence>MSSILADVHTITEQKSQAGYQLDPRTAMANRLPGTIQPFLTWLTARPAPGEAAPALPATHYVHEAIGLMVAGIGLGAAAFIADDTLIFSLMLFISLTLTTSGLGLFQVVIFHHCGHGAVFKEKKHNRDVGRLISALFLFKHFDAYRQEHMMHHNARKLLTEDDEFADFVLGMCRLEPSLSKGELWRRVLLNVVFSPSFHVRFLYRRLKAATTSPDRTHNLVSIGFWAGSFALAAASGLLLPFLLVWVLPVTLLLQLATIGRILCEHRFPEPALIAARGREFICLATAGVFPGAQPPEMAATTAAGLLAWSGWWANMLTVQLFVRLTVLVGDAPCHDFHHRRPAGEWTSYIHSRQNDVDAGCPGFPINYGENWGLFSAIDENLGTLAATPRDALPDWQH</sequence>
<dbReference type="RefSeq" id="WP_088562227.1">
    <property type="nucleotide sequence ID" value="NZ_FYEH01000011.1"/>
</dbReference>
<keyword evidence="4" id="KW-1185">Reference proteome</keyword>
<evidence type="ECO:0000259" key="2">
    <source>
        <dbReference type="Pfam" id="PF00487"/>
    </source>
</evidence>
<dbReference type="AlphaFoldDB" id="A0A212RMU5"/>
<keyword evidence="1" id="KW-0472">Membrane</keyword>
<evidence type="ECO:0000256" key="1">
    <source>
        <dbReference type="SAM" id="Phobius"/>
    </source>
</evidence>
<evidence type="ECO:0000313" key="3">
    <source>
        <dbReference type="EMBL" id="SNB73888.1"/>
    </source>
</evidence>
<feature type="transmembrane region" description="Helical" evidence="1">
    <location>
        <begin position="65"/>
        <end position="82"/>
    </location>
</feature>
<keyword evidence="1" id="KW-1133">Transmembrane helix</keyword>
<protein>
    <submittedName>
        <fullName evidence="3">Fatty acid desaturase</fullName>
    </submittedName>
</protein>
<keyword evidence="1" id="KW-0812">Transmembrane</keyword>
<evidence type="ECO:0000313" key="4">
    <source>
        <dbReference type="Proteomes" id="UP000197065"/>
    </source>
</evidence>
<accession>A0A212RMU5</accession>
<dbReference type="InterPro" id="IPR005804">
    <property type="entry name" value="FA_desaturase_dom"/>
</dbReference>
<organism evidence="3 4">
    <name type="scientific">Arboricoccus pini</name>
    <dbReference type="NCBI Taxonomy" id="1963835"/>
    <lineage>
        <taxon>Bacteria</taxon>
        <taxon>Pseudomonadati</taxon>
        <taxon>Pseudomonadota</taxon>
        <taxon>Alphaproteobacteria</taxon>
        <taxon>Geminicoccales</taxon>
        <taxon>Geminicoccaceae</taxon>
        <taxon>Arboricoccus</taxon>
    </lineage>
</organism>
<dbReference type="EMBL" id="FYEH01000011">
    <property type="protein sequence ID" value="SNB73888.1"/>
    <property type="molecule type" value="Genomic_DNA"/>
</dbReference>
<dbReference type="CDD" id="cd01060">
    <property type="entry name" value="Membrane-FADS-like"/>
    <property type="match status" value="1"/>
</dbReference>
<dbReference type="Pfam" id="PF00487">
    <property type="entry name" value="FA_desaturase"/>
    <property type="match status" value="1"/>
</dbReference>
<feature type="transmembrane region" description="Helical" evidence="1">
    <location>
        <begin position="88"/>
        <end position="111"/>
    </location>
</feature>
<name>A0A212RMU5_9PROT</name>
<feature type="transmembrane region" description="Helical" evidence="1">
    <location>
        <begin position="224"/>
        <end position="254"/>
    </location>
</feature>
<proteinExistence type="predicted"/>
<reference evidence="3 4" key="1">
    <citation type="submission" date="2017-06" db="EMBL/GenBank/DDBJ databases">
        <authorList>
            <person name="Kim H.J."/>
            <person name="Triplett B.A."/>
        </authorList>
    </citation>
    <scope>NUCLEOTIDE SEQUENCE [LARGE SCALE GENOMIC DNA]</scope>
    <source>
        <strain evidence="3 4">B29T1</strain>
    </source>
</reference>
<gene>
    <name evidence="3" type="ORF">SAMN07250955_11118</name>
</gene>
<dbReference type="Proteomes" id="UP000197065">
    <property type="component" value="Unassembled WGS sequence"/>
</dbReference>
<feature type="transmembrane region" description="Helical" evidence="1">
    <location>
        <begin position="184"/>
        <end position="204"/>
    </location>
</feature>
<feature type="domain" description="Fatty acid desaturase" evidence="2">
    <location>
        <begin position="90"/>
        <end position="321"/>
    </location>
</feature>